<accession>A0AA47I6P7</accession>
<dbReference type="AlphaFoldDB" id="A0AA47I6P7"/>
<proteinExistence type="predicted"/>
<sequence>MFKLMQNMFESAYTVQCYPGDDGIDIYVREKEKTIVYQCKYFVDSKKAISSCLLAPRRN</sequence>
<protein>
    <submittedName>
        <fullName evidence="1">Uncharacterized protein</fullName>
    </submittedName>
</protein>
<organism evidence="1 2">
    <name type="scientific">Clostridium estertheticum</name>
    <dbReference type="NCBI Taxonomy" id="238834"/>
    <lineage>
        <taxon>Bacteria</taxon>
        <taxon>Bacillati</taxon>
        <taxon>Bacillota</taxon>
        <taxon>Clostridia</taxon>
        <taxon>Eubacteriales</taxon>
        <taxon>Clostridiaceae</taxon>
        <taxon>Clostridium</taxon>
    </lineage>
</organism>
<evidence type="ECO:0000313" key="2">
    <source>
        <dbReference type="Proteomes" id="UP001164733"/>
    </source>
</evidence>
<dbReference type="Proteomes" id="UP001164733">
    <property type="component" value="Chromosome"/>
</dbReference>
<dbReference type="RefSeq" id="WP_216121392.1">
    <property type="nucleotide sequence ID" value="NZ_JAHLDP010000006.1"/>
</dbReference>
<name>A0AA47I6P7_9CLOT</name>
<gene>
    <name evidence="1" type="ORF">LL038_05975</name>
</gene>
<dbReference type="EMBL" id="CP086239">
    <property type="protein sequence ID" value="WAG61792.1"/>
    <property type="molecule type" value="Genomic_DNA"/>
</dbReference>
<evidence type="ECO:0000313" key="1">
    <source>
        <dbReference type="EMBL" id="WAG61792.1"/>
    </source>
</evidence>
<reference evidence="1" key="1">
    <citation type="submission" date="2021-11" db="EMBL/GenBank/DDBJ databases">
        <title>Clostridia strains as spoilage organisms.</title>
        <authorList>
            <person name="Wambui J."/>
            <person name="Stevens M.J.A."/>
            <person name="Stephan R."/>
        </authorList>
    </citation>
    <scope>NUCLEOTIDE SEQUENCE</scope>
    <source>
        <strain evidence="1">CF009</strain>
    </source>
</reference>